<proteinExistence type="predicted"/>
<comment type="caution">
    <text evidence="3">The sequence shown here is derived from an EMBL/GenBank/DDBJ whole genome shotgun (WGS) entry which is preliminary data.</text>
</comment>
<dbReference type="OrthoDB" id="8044406at2759"/>
<dbReference type="SUPFAM" id="SSF56672">
    <property type="entry name" value="DNA/RNA polymerases"/>
    <property type="match status" value="1"/>
</dbReference>
<keyword evidence="4" id="KW-1185">Reference proteome</keyword>
<feature type="region of interest" description="Disordered" evidence="1">
    <location>
        <begin position="492"/>
        <end position="512"/>
    </location>
</feature>
<evidence type="ECO:0000259" key="2">
    <source>
        <dbReference type="PROSITE" id="PS50878"/>
    </source>
</evidence>
<accession>A0A1Q9CHT9</accession>
<feature type="compositionally biased region" description="Acidic residues" evidence="1">
    <location>
        <begin position="587"/>
        <end position="597"/>
    </location>
</feature>
<evidence type="ECO:0000256" key="1">
    <source>
        <dbReference type="SAM" id="MobiDB-lite"/>
    </source>
</evidence>
<dbReference type="InterPro" id="IPR049225">
    <property type="entry name" value="DUF6822"/>
</dbReference>
<feature type="region of interest" description="Disordered" evidence="1">
    <location>
        <begin position="1773"/>
        <end position="1838"/>
    </location>
</feature>
<dbReference type="EMBL" id="LSRX01001187">
    <property type="protein sequence ID" value="OLP82503.1"/>
    <property type="molecule type" value="Genomic_DNA"/>
</dbReference>
<evidence type="ECO:0000313" key="3">
    <source>
        <dbReference type="EMBL" id="OLP82503.1"/>
    </source>
</evidence>
<feature type="region of interest" description="Disordered" evidence="1">
    <location>
        <begin position="2255"/>
        <end position="2275"/>
    </location>
</feature>
<dbReference type="PROSITE" id="PS50878">
    <property type="entry name" value="RT_POL"/>
    <property type="match status" value="1"/>
</dbReference>
<feature type="compositionally biased region" description="Basic residues" evidence="1">
    <location>
        <begin position="1811"/>
        <end position="1822"/>
    </location>
</feature>
<gene>
    <name evidence="3" type="ORF">AK812_SmicGene36846</name>
</gene>
<feature type="region of interest" description="Disordered" evidence="1">
    <location>
        <begin position="1854"/>
        <end position="1887"/>
    </location>
</feature>
<feature type="domain" description="Reverse transcriptase" evidence="2">
    <location>
        <begin position="1046"/>
        <end position="1316"/>
    </location>
</feature>
<feature type="region of interest" description="Disordered" evidence="1">
    <location>
        <begin position="553"/>
        <end position="650"/>
    </location>
</feature>
<feature type="region of interest" description="Disordered" evidence="1">
    <location>
        <begin position="1"/>
        <end position="22"/>
    </location>
</feature>
<feature type="compositionally biased region" description="Polar residues" evidence="1">
    <location>
        <begin position="1"/>
        <end position="12"/>
    </location>
</feature>
<protein>
    <submittedName>
        <fullName evidence="3">Putative 115 kDa protein</fullName>
    </submittedName>
</protein>
<dbReference type="InterPro" id="IPR000477">
    <property type="entry name" value="RT_dom"/>
</dbReference>
<dbReference type="Proteomes" id="UP000186817">
    <property type="component" value="Unassembled WGS sequence"/>
</dbReference>
<dbReference type="PANTHER" id="PTHR19446">
    <property type="entry name" value="REVERSE TRANSCRIPTASES"/>
    <property type="match status" value="1"/>
</dbReference>
<organism evidence="3 4">
    <name type="scientific">Symbiodinium microadriaticum</name>
    <name type="common">Dinoflagellate</name>
    <name type="synonym">Zooxanthella microadriatica</name>
    <dbReference type="NCBI Taxonomy" id="2951"/>
    <lineage>
        <taxon>Eukaryota</taxon>
        <taxon>Sar</taxon>
        <taxon>Alveolata</taxon>
        <taxon>Dinophyceae</taxon>
        <taxon>Suessiales</taxon>
        <taxon>Symbiodiniaceae</taxon>
        <taxon>Symbiodinium</taxon>
    </lineage>
</organism>
<dbReference type="Pfam" id="PF00078">
    <property type="entry name" value="RVT_1"/>
    <property type="match status" value="1"/>
</dbReference>
<reference evidence="3 4" key="1">
    <citation type="submission" date="2016-02" db="EMBL/GenBank/DDBJ databases">
        <title>Genome analysis of coral dinoflagellate symbionts highlights evolutionary adaptations to a symbiotic lifestyle.</title>
        <authorList>
            <person name="Aranda M."/>
            <person name="Li Y."/>
            <person name="Liew Y.J."/>
            <person name="Baumgarten S."/>
            <person name="Simakov O."/>
            <person name="Wilson M."/>
            <person name="Piel J."/>
            <person name="Ashoor H."/>
            <person name="Bougouffa S."/>
            <person name="Bajic V.B."/>
            <person name="Ryu T."/>
            <person name="Ravasi T."/>
            <person name="Bayer T."/>
            <person name="Micklem G."/>
            <person name="Kim H."/>
            <person name="Bhak J."/>
            <person name="Lajeunesse T.C."/>
            <person name="Voolstra C.R."/>
        </authorList>
    </citation>
    <scope>NUCLEOTIDE SEQUENCE [LARGE SCALE GENOMIC DNA]</scope>
    <source>
        <strain evidence="3 4">CCMP2467</strain>
    </source>
</reference>
<dbReference type="InterPro" id="IPR043502">
    <property type="entry name" value="DNA/RNA_pol_sf"/>
</dbReference>
<name>A0A1Q9CHT9_SYMMI</name>
<sequence length="2446" mass="273414">MSSLPWWNNEAGSPSAAGKDDGVLPALTDWAGKAPRKWLLIAGAMDPPSGSGATSRVRDGGEKSGMFLEGIELDFRHMTKVVGSDLHNKVQDMRLKVREAKSKICDFFDECKKGECVPTGSGNWCFANGCLSFSDIWELLPVGAKCPWILADLVAAAPYFMTALDTEHGGDFTMYITGNKHAQKLKRPVVCSTRSREECPLPAAVKSYPYSDRLKGELCVGDRFVMAQHFHQDRCTLFSAAIPSYDVGKRRAMWCTRSSYSGLVTWVKESCWENGFNVMHMSCSGDRFGAYAVHGFGSGQQIIAGSYDHIRARIKQKGNDAWSITCICPGIEHDWVAVVTQCKADYLYGDSKGSQSLCRASSWAGVRAKIQEKYKAGQIVTHLAISNGTWLLATHASSRQQRYRWGPEDGSLPVVKEEFWDYGLDVTLLLKVTSEKNRELALGDMQKKLRATQITIEESREVCDSQRQVVQHVLPQISQVARLLELESERLRPTPGSEAGHASEVSDFPTRPCDELRPDTMLLWLQWAGGFRDLLPLNDPAVKETYFPATAGPAVKNLQPKRTHHQPVPNVKPQDLPPAPLLGEDKADAEEDSDQEDFDHRPLTLKEIRSRAQNSRATKGRIREPHRPSNVGFEARAPHGSKQAKGKNPDSGFDWNAFKQLLQEQKAEIIEANRAHADDLFRGLEAKCEDRFQILEKRGDGVEEHIKIMDTRLGRLEELMKAGGTTVDTTLDAKRRYTLVIGGWNQDTQKRVILNEVDEALQRLDLQKLLDTSPFTTGARRSVALVYFGKREGEGDPERRSRMHEVLQGISQAKAVTSHGKKMWVSFSKSKQERDVSNHCGWLKRSLASFGQEVVDRLDLEYSSGTSWYGEYQVASATRAPPGGVEDTEMVWDDKKICRPWIHVSLLAKATGISQVDLRSALEEFRDYASARDGKAMIAGVQEAAYRDVKQSGQGSWDIHFAEHQSRDPHRVVGEHFAKIYEGEALEPQVVCDVECEAFTVEEVQEAVYKMKGGKSVGLDLTSRELFQGLLQVDGGAAHLAEFFTRVLSRGVAPVDWTKSIMIVLAKTPLPVVPKELRPIVLGSSASKLYSRLVLNRTLKYLGAKGPSQCSHKYRHTCDYVFTLWRVFELCREWGRPLVCVKVDVAKAFDSLDRRVLLQKLRARLGDTPEMRAWENLLLHTEATLLTPWGMSTFVMRSGIRQGAVESPCFFWVVMEEAVIEAAEKYKWSDMDLVFSDQPYEHALFMDDGVFWTCSLDVAKVRIAQLTEVLRTYGLKVNLEKCQLYCSQDVKGLHKLVVQGVELKASEHLDVMGLKLRKGMSCCELLQPLVARAKAKFWENRHLLRCKTSLKGRLALLQRVVAGAGLWCVASVPPDKAAMGLLNSVQATLISWMCRFYKGEQEQWDTFKKRVVRDSRAILHKHGFLRWSTLWMQRWWDYAGHTTRGGASDTPAISSLLINFRDLTWWRLTQLEEQMNRVCKGPWRQTAKEGDWTSEADDFRGLPPTAVNVRPQHCMMYSTALGIMELLVLGERRAFLMAPLLAMAQVPGLDSGTPMWMVQAQDELRRLSQRGLLVEELLGCVTALVDARGRERYVSFGRSVLRGLAPGFDRDQEVQMPQVLEAEMQRWALFVERHLYREFMEVEGIAAVGALPLLQQQMVQGLQGYSGEPNPELHRCEWIGIGVQFHHDCYWAGLSCNGIIEMIREEIRHRNEYSFTALAEPYLCSMTSQVTTFQGGGDLLPINAGEWAREMSNALWLLYREEGLCADVLEEELGGSSSRDSDGDVDITGDEASLAQRDKPKRKWLADDPARRRRQSSPRRASRGTPTPKSMPRRGSRCSAERVDLLEVARARGESRTAKAKAVPALAPGRPDVRDERPSGSAGPVPPRAALTLEHAVDTWLLVLGIKDIDEEDEGFLPDRVSGSIRETFLGFSGPDRLTMALAFTRVVQGLLSTLGHILEAAAQGVEGASANPATTTPRGSHDDRGQVEVEVEVDDDESYYMQVSMVSMGPTWVDSLRRLQAQLEEQPKCTRALNVRYLLSWLDHRHTNTRDGYWLGHSSGLAADLLALLAAYTDEGVEIQGSNALQEGWARDWGLHLAGFLPVQPGSRMAMGMGPLSNPPVMAFPRPIPDDLLWDGAEMDEPTQLLPGVAADRCVEVPPTIDEHLETEAEEQRWVEQRNARWAHESQREEERVARDTEYLRTMVEGPDRRKRRRVMVVEVSSGSADQPRVARCVRIPLSDGEDVATMQVRMWRDDEEDQSDVETVPWRPGIPNPEMMDPLVTGAFSTAPGTGGTPVEGTEDGLAALQFDTYIQVYESWARGELTSSDVVRLHGRNALDLMQCQWAVQGDTFMEASRLAELEGPAAMVPFPQLVPAHLSPEDPTGTTSLSLSFNSSRQVSAQKEATAELKTGTATLLPDLQSSRRSVGFQLGQEQAAVPLDEAALF</sequence>
<evidence type="ECO:0000313" key="4">
    <source>
        <dbReference type="Proteomes" id="UP000186817"/>
    </source>
</evidence>
<dbReference type="Pfam" id="PF20708">
    <property type="entry name" value="DUF6822"/>
    <property type="match status" value="1"/>
</dbReference>
<feature type="compositionally biased region" description="Basic and acidic residues" evidence="1">
    <location>
        <begin position="598"/>
        <end position="610"/>
    </location>
</feature>